<dbReference type="STRING" id="1121400.SAMN02746065_11712"/>
<reference evidence="2 3" key="1">
    <citation type="submission" date="2017-04" db="EMBL/GenBank/DDBJ databases">
        <authorList>
            <person name="Afonso C.L."/>
            <person name="Miller P.J."/>
            <person name="Scott M.A."/>
            <person name="Spackman E."/>
            <person name="Goraichik I."/>
            <person name="Dimitrov K.M."/>
            <person name="Suarez D.L."/>
            <person name="Swayne D.E."/>
        </authorList>
    </citation>
    <scope>NUCLEOTIDE SEQUENCE [LARGE SCALE GENOMIC DNA]</scope>
    <source>
        <strain evidence="2 3">DSM 3385</strain>
    </source>
</reference>
<dbReference type="Gene3D" id="3.40.50.1980">
    <property type="entry name" value="Nitrogenase molybdenum iron protein domain"/>
    <property type="match status" value="2"/>
</dbReference>
<gene>
    <name evidence="2" type="ORF">SAMN02746065_11712</name>
</gene>
<dbReference type="InterPro" id="IPR002491">
    <property type="entry name" value="ABC_transptr_periplasmic_BD"/>
</dbReference>
<proteinExistence type="predicted"/>
<dbReference type="Proteomes" id="UP000192418">
    <property type="component" value="Unassembled WGS sequence"/>
</dbReference>
<dbReference type="AlphaFoldDB" id="A0A1W2DDC0"/>
<dbReference type="SUPFAM" id="SSF53807">
    <property type="entry name" value="Helical backbone' metal receptor"/>
    <property type="match status" value="1"/>
</dbReference>
<evidence type="ECO:0000313" key="2">
    <source>
        <dbReference type="EMBL" id="SMC95461.1"/>
    </source>
</evidence>
<dbReference type="PROSITE" id="PS50983">
    <property type="entry name" value="FE_B12_PBP"/>
    <property type="match status" value="1"/>
</dbReference>
<evidence type="ECO:0000313" key="3">
    <source>
        <dbReference type="Proteomes" id="UP000192418"/>
    </source>
</evidence>
<keyword evidence="3" id="KW-1185">Reference proteome</keyword>
<name>A0A1W2DDC0_9BACT</name>
<dbReference type="Pfam" id="PF01497">
    <property type="entry name" value="Peripla_BP_2"/>
    <property type="match status" value="1"/>
</dbReference>
<dbReference type="PANTHER" id="PTHR30535">
    <property type="entry name" value="VITAMIN B12-BINDING PROTEIN"/>
    <property type="match status" value="1"/>
</dbReference>
<feature type="domain" description="Fe/B12 periplasmic-binding" evidence="1">
    <location>
        <begin position="90"/>
        <end position="353"/>
    </location>
</feature>
<dbReference type="PANTHER" id="PTHR30535:SF34">
    <property type="entry name" value="MOLYBDATE-BINDING PROTEIN MOLA"/>
    <property type="match status" value="1"/>
</dbReference>
<protein>
    <submittedName>
        <fullName evidence="2">Iron complex transport system substrate-binding protein</fullName>
    </submittedName>
</protein>
<organism evidence="2 3">
    <name type="scientific">Desulfocicer vacuolatum DSM 3385</name>
    <dbReference type="NCBI Taxonomy" id="1121400"/>
    <lineage>
        <taxon>Bacteria</taxon>
        <taxon>Pseudomonadati</taxon>
        <taxon>Thermodesulfobacteriota</taxon>
        <taxon>Desulfobacteria</taxon>
        <taxon>Desulfobacterales</taxon>
        <taxon>Desulfobacteraceae</taxon>
        <taxon>Desulfocicer</taxon>
    </lineage>
</organism>
<sequence length="365" mass="40706">MKCKAFLRFIRNTPQTKGVFQALLWAEPDQNTVCPWQLYKYRLNSKILLFLMMGFFVMARGDTGCCAGNRQIVGEDDFGRKIVLEKPPERIVLLSGTPVDLIYELGAGHMLVGVVDTIATSYPETCRRYPSILEKEGVGRFSAPNIEKIVSLAPDLIIPFASSESPGKYTTVFERRGLAYAAFVSVENVAFGIEQIKRMGSVLGKEKEGKALAHKIRTEVDTLSKKISSRIKDRPLVYYWWGTRNGTYGARTAINELIELAGGVNLAGQFDAQHMELSPEYVIARDPDVIVISYWKESQRDERVAALRKKPGFSGVKAVKNNRVHTIEGHSFHTTIRFAEVIQTLAEFIHPGVLGDSGYSGGLRP</sequence>
<evidence type="ECO:0000259" key="1">
    <source>
        <dbReference type="PROSITE" id="PS50983"/>
    </source>
</evidence>
<dbReference type="InterPro" id="IPR050902">
    <property type="entry name" value="ABC_Transporter_SBP"/>
</dbReference>
<dbReference type="EMBL" id="FWXY01000017">
    <property type="protein sequence ID" value="SMC95461.1"/>
    <property type="molecule type" value="Genomic_DNA"/>
</dbReference>
<accession>A0A1W2DDC0</accession>